<accession>A0A2S9XTG5</accession>
<dbReference type="RefSeq" id="WP_106093750.1">
    <property type="nucleotide sequence ID" value="NZ_PVNL01000135.1"/>
</dbReference>
<name>A0A2S9XTG5_9BACT</name>
<comment type="caution">
    <text evidence="2">The sequence shown here is derived from an EMBL/GenBank/DDBJ whole genome shotgun (WGS) entry which is preliminary data.</text>
</comment>
<gene>
    <name evidence="2" type="ORF">ENSA7_69470</name>
</gene>
<dbReference type="Proteomes" id="UP000238823">
    <property type="component" value="Unassembled WGS sequence"/>
</dbReference>
<proteinExistence type="predicted"/>
<evidence type="ECO:0000313" key="2">
    <source>
        <dbReference type="EMBL" id="PRP96133.1"/>
    </source>
</evidence>
<feature type="compositionally biased region" description="Low complexity" evidence="1">
    <location>
        <begin position="89"/>
        <end position="101"/>
    </location>
</feature>
<feature type="region of interest" description="Disordered" evidence="1">
    <location>
        <begin position="77"/>
        <end position="120"/>
    </location>
</feature>
<evidence type="ECO:0000313" key="3">
    <source>
        <dbReference type="Proteomes" id="UP000238823"/>
    </source>
</evidence>
<dbReference type="AlphaFoldDB" id="A0A2S9XTG5"/>
<organism evidence="2 3">
    <name type="scientific">Enhygromyxa salina</name>
    <dbReference type="NCBI Taxonomy" id="215803"/>
    <lineage>
        <taxon>Bacteria</taxon>
        <taxon>Pseudomonadati</taxon>
        <taxon>Myxococcota</taxon>
        <taxon>Polyangia</taxon>
        <taxon>Nannocystales</taxon>
        <taxon>Nannocystaceae</taxon>
        <taxon>Enhygromyxa</taxon>
    </lineage>
</organism>
<sequence length="120" mass="12362">MNARIQRSSECIVGDDPIPIDRCVVAEDYLTERSLGVLDYNVGFGWGSPTISFPPMCAVVSCDTGSAVAVAMAAAAPHRPTPTSHRTQARTPAAPTAVTVGSPGGPGGVSFPPLPPIMFP</sequence>
<evidence type="ECO:0000256" key="1">
    <source>
        <dbReference type="SAM" id="MobiDB-lite"/>
    </source>
</evidence>
<reference evidence="2 3" key="1">
    <citation type="submission" date="2018-03" db="EMBL/GenBank/DDBJ databases">
        <title>Draft Genome Sequences of the Obligatory Marine Myxobacteria Enhygromyxa salina SWB007.</title>
        <authorList>
            <person name="Poehlein A."/>
            <person name="Moghaddam J.A."/>
            <person name="Harms H."/>
            <person name="Alanjari M."/>
            <person name="Koenig G.M."/>
            <person name="Daniel R."/>
            <person name="Schaeberle T.F."/>
        </authorList>
    </citation>
    <scope>NUCLEOTIDE SEQUENCE [LARGE SCALE GENOMIC DNA]</scope>
    <source>
        <strain evidence="2 3">SWB007</strain>
    </source>
</reference>
<protein>
    <submittedName>
        <fullName evidence="2">Uncharacterized protein</fullName>
    </submittedName>
</protein>
<dbReference type="EMBL" id="PVNL01000135">
    <property type="protein sequence ID" value="PRP96133.1"/>
    <property type="molecule type" value="Genomic_DNA"/>
</dbReference>